<organism evidence="2">
    <name type="scientific">Streptomyces sp. NBC_00049</name>
    <dbReference type="NCBI Taxonomy" id="2903617"/>
    <lineage>
        <taxon>Bacteria</taxon>
        <taxon>Bacillati</taxon>
        <taxon>Actinomycetota</taxon>
        <taxon>Actinomycetes</taxon>
        <taxon>Kitasatosporales</taxon>
        <taxon>Streptomycetaceae</taxon>
        <taxon>Streptomyces</taxon>
    </lineage>
</organism>
<proteinExistence type="predicted"/>
<protein>
    <submittedName>
        <fullName evidence="2">Uncharacterized protein</fullName>
    </submittedName>
</protein>
<keyword evidence="1" id="KW-0472">Membrane</keyword>
<dbReference type="EMBL" id="CP108264">
    <property type="protein sequence ID" value="WTU72286.1"/>
    <property type="molecule type" value="Genomic_DNA"/>
</dbReference>
<feature type="transmembrane region" description="Helical" evidence="1">
    <location>
        <begin position="138"/>
        <end position="160"/>
    </location>
</feature>
<reference evidence="2" key="1">
    <citation type="submission" date="2022-10" db="EMBL/GenBank/DDBJ databases">
        <title>The complete genomes of actinobacterial strains from the NBC collection.</title>
        <authorList>
            <person name="Joergensen T.S."/>
            <person name="Alvarez Arevalo M."/>
            <person name="Sterndorff E.B."/>
            <person name="Faurdal D."/>
            <person name="Vuksanovic O."/>
            <person name="Mourched A.-S."/>
            <person name="Charusanti P."/>
            <person name="Shaw S."/>
            <person name="Blin K."/>
            <person name="Weber T."/>
        </authorList>
    </citation>
    <scope>NUCLEOTIDE SEQUENCE</scope>
    <source>
        <strain evidence="2">NBC_00049</strain>
    </source>
</reference>
<feature type="transmembrane region" description="Helical" evidence="1">
    <location>
        <begin position="106"/>
        <end position="126"/>
    </location>
</feature>
<keyword evidence="1" id="KW-0812">Transmembrane</keyword>
<sequence length="179" mass="18804">MNAMAAAVHAARRWRPARRPAAVPLKWAWPAYVSAVDQLVYAGQKGYYATQGRLGLPGGPPVAATQYTDTYDVALAQWTLASMGLLSVVIALATVRPWGGLVPRPLLLLGLWGTAALAAASQIHVAQEALSGSGPAGWSGWAAVQGIAGLCLWLAMAWLFTRRRGQDTTAAAKTARGAE</sequence>
<dbReference type="AlphaFoldDB" id="A0AAU2JKM1"/>
<evidence type="ECO:0000313" key="2">
    <source>
        <dbReference type="EMBL" id="WTU72286.1"/>
    </source>
</evidence>
<evidence type="ECO:0000256" key="1">
    <source>
        <dbReference type="SAM" id="Phobius"/>
    </source>
</evidence>
<keyword evidence="1" id="KW-1133">Transmembrane helix</keyword>
<feature type="transmembrane region" description="Helical" evidence="1">
    <location>
        <begin position="75"/>
        <end position="94"/>
    </location>
</feature>
<name>A0AAU2JKM1_9ACTN</name>
<gene>
    <name evidence="2" type="ORF">OG327_02485</name>
</gene>
<accession>A0AAU2JKM1</accession>